<dbReference type="PANTHER" id="PTHR42714">
    <property type="entry name" value="TRNA MODIFICATION GTPASE GTPBP3"/>
    <property type="match status" value="1"/>
</dbReference>
<dbReference type="EnsemblMetazoa" id="Aqu2.1.15561_001">
    <property type="protein sequence ID" value="Aqu2.1.15561_001"/>
    <property type="gene ID" value="Aqu2.1.15561"/>
</dbReference>
<feature type="transmembrane region" description="Helical" evidence="2">
    <location>
        <begin position="393"/>
        <end position="418"/>
    </location>
</feature>
<evidence type="ECO:0000313" key="4">
    <source>
        <dbReference type="EnsemblMetazoa" id="Aqu2.1.15561_001"/>
    </source>
</evidence>
<dbReference type="Pfam" id="PF01926">
    <property type="entry name" value="MMR_HSR1"/>
    <property type="match status" value="1"/>
</dbReference>
<keyword evidence="2" id="KW-1133">Transmembrane helix</keyword>
<dbReference type="InParanoid" id="A0A1X7TLB8"/>
<accession>A0A1X7TLB8</accession>
<name>A0A1X7TLB8_AMPQE</name>
<feature type="region of interest" description="Disordered" evidence="1">
    <location>
        <begin position="40"/>
        <end position="91"/>
    </location>
</feature>
<feature type="domain" description="G" evidence="3">
    <location>
        <begin position="157"/>
        <end position="264"/>
    </location>
</feature>
<reference evidence="4" key="1">
    <citation type="submission" date="2017-05" db="UniProtKB">
        <authorList>
            <consortium name="EnsemblMetazoa"/>
        </authorList>
    </citation>
    <scope>IDENTIFICATION</scope>
</reference>
<evidence type="ECO:0000256" key="1">
    <source>
        <dbReference type="SAM" id="MobiDB-lite"/>
    </source>
</evidence>
<evidence type="ECO:0000256" key="2">
    <source>
        <dbReference type="SAM" id="Phobius"/>
    </source>
</evidence>
<dbReference type="GO" id="GO:0005525">
    <property type="term" value="F:GTP binding"/>
    <property type="evidence" value="ECO:0007669"/>
    <property type="project" value="InterPro"/>
</dbReference>
<feature type="region of interest" description="Disordered" evidence="1">
    <location>
        <begin position="430"/>
        <end position="452"/>
    </location>
</feature>
<feature type="compositionally biased region" description="Acidic residues" evidence="1">
    <location>
        <begin position="40"/>
        <end position="51"/>
    </location>
</feature>
<feature type="compositionally biased region" description="Polar residues" evidence="1">
    <location>
        <begin position="82"/>
        <end position="91"/>
    </location>
</feature>
<dbReference type="GO" id="GO:0030488">
    <property type="term" value="P:tRNA methylation"/>
    <property type="evidence" value="ECO:0007669"/>
    <property type="project" value="TreeGrafter"/>
</dbReference>
<dbReference type="SUPFAM" id="SSF52540">
    <property type="entry name" value="P-loop containing nucleoside triphosphate hydrolases"/>
    <property type="match status" value="1"/>
</dbReference>
<dbReference type="GO" id="GO:0005829">
    <property type="term" value="C:cytosol"/>
    <property type="evidence" value="ECO:0007669"/>
    <property type="project" value="TreeGrafter"/>
</dbReference>
<keyword evidence="2" id="KW-0812">Transmembrane</keyword>
<dbReference type="GO" id="GO:0002098">
    <property type="term" value="P:tRNA wobble uridine modification"/>
    <property type="evidence" value="ECO:0007669"/>
    <property type="project" value="TreeGrafter"/>
</dbReference>
<dbReference type="OrthoDB" id="8954335at2759"/>
<evidence type="ECO:0000259" key="3">
    <source>
        <dbReference type="Pfam" id="PF01926"/>
    </source>
</evidence>
<dbReference type="InterPro" id="IPR006073">
    <property type="entry name" value="GTP-bd"/>
</dbReference>
<dbReference type="AlphaFoldDB" id="A0A1X7TLB8"/>
<protein>
    <recommendedName>
        <fullName evidence="3">G domain-containing protein</fullName>
    </recommendedName>
</protein>
<sequence>MEGEESLNSLVLFSVHGTENIEDERELERRKDEVEIEEEIEEIKGEEDEEEVKQKNQPLRQEGKEEIQHKETRNARKEEEQATVQQDGATVQQNCTIKEPSKNKYKLEIEMEGEEEEVKQKNQPLPQEVSQTLHKEEAQQKNVKDEASEGYSPPLHIMIVGNVGVGKSTLINSMLGKEAATVSDDIEPTRHNTIEEHTGTVCGTPVVFYDTRGLGDPKLKNKELIKKFKQKLDECGDRLRVLICQRFTEKFDDSVNRFAEILAKYFKNHYSIWKNCILVLTKANKYDPDDDESDENDMSNNSREEVLKLKMKIRMKNWAIKFQLCLKKYNVPEEIIMNMPVCVAGKKKVELPLTDNWIESIMKDCLSRVKHFHSTHRMEWESQKMGATVGATVGGAFGGLALPLIGIPFGATIGILIGNEMAKRSFQRAVSDTEEKEFHERKRDELITKEKD</sequence>
<feature type="compositionally biased region" description="Basic and acidic residues" evidence="1">
    <location>
        <begin position="61"/>
        <end position="80"/>
    </location>
</feature>
<proteinExistence type="predicted"/>
<organism evidence="4">
    <name type="scientific">Amphimedon queenslandica</name>
    <name type="common">Sponge</name>
    <dbReference type="NCBI Taxonomy" id="400682"/>
    <lineage>
        <taxon>Eukaryota</taxon>
        <taxon>Metazoa</taxon>
        <taxon>Porifera</taxon>
        <taxon>Demospongiae</taxon>
        <taxon>Heteroscleromorpha</taxon>
        <taxon>Haplosclerida</taxon>
        <taxon>Niphatidae</taxon>
        <taxon>Amphimedon</taxon>
    </lineage>
</organism>
<keyword evidence="2" id="KW-0472">Membrane</keyword>
<dbReference type="InterPro" id="IPR027417">
    <property type="entry name" value="P-loop_NTPase"/>
</dbReference>
<dbReference type="PANTHER" id="PTHR42714:SF7">
    <property type="entry name" value="G DOMAIN-CONTAINING PROTEIN"/>
    <property type="match status" value="1"/>
</dbReference>
<feature type="compositionally biased region" description="Basic and acidic residues" evidence="1">
    <location>
        <begin position="431"/>
        <end position="452"/>
    </location>
</feature>
<dbReference type="CDD" id="cd00882">
    <property type="entry name" value="Ras_like_GTPase"/>
    <property type="match status" value="1"/>
</dbReference>
<dbReference type="Gene3D" id="3.40.50.300">
    <property type="entry name" value="P-loop containing nucleotide triphosphate hydrolases"/>
    <property type="match status" value="1"/>
</dbReference>